<evidence type="ECO:0000313" key="3">
    <source>
        <dbReference type="Proteomes" id="UP001642482"/>
    </source>
</evidence>
<protein>
    <recommendedName>
        <fullName evidence="1">FAD dependent oxidoreductase domain-containing protein</fullName>
    </recommendedName>
</protein>
<reference evidence="2 3" key="1">
    <citation type="submission" date="2024-01" db="EMBL/GenBank/DDBJ databases">
        <authorList>
            <person name="Allen C."/>
            <person name="Tagirdzhanova G."/>
        </authorList>
    </citation>
    <scope>NUCLEOTIDE SEQUENCE [LARGE SCALE GENOMIC DNA]</scope>
</reference>
<dbReference type="Proteomes" id="UP001642482">
    <property type="component" value="Unassembled WGS sequence"/>
</dbReference>
<evidence type="ECO:0000313" key="2">
    <source>
        <dbReference type="EMBL" id="CAK7238283.1"/>
    </source>
</evidence>
<feature type="domain" description="FAD dependent oxidoreductase" evidence="1">
    <location>
        <begin position="64"/>
        <end position="466"/>
    </location>
</feature>
<dbReference type="Gene3D" id="3.50.50.60">
    <property type="entry name" value="FAD/NAD(P)-binding domain"/>
    <property type="match status" value="1"/>
</dbReference>
<comment type="caution">
    <text evidence="2">The sequence shown here is derived from an EMBL/GenBank/DDBJ whole genome shotgun (WGS) entry which is preliminary data.</text>
</comment>
<keyword evidence="3" id="KW-1185">Reference proteome</keyword>
<dbReference type="Pfam" id="PF01266">
    <property type="entry name" value="DAO"/>
    <property type="match status" value="1"/>
</dbReference>
<dbReference type="PANTHER" id="PTHR13847:SF213">
    <property type="entry name" value="DEPENDENT OXIDOREDUCTASE, PUTATIVE-RELATED"/>
    <property type="match status" value="1"/>
</dbReference>
<organism evidence="2 3">
    <name type="scientific">Sporothrix eucalyptigena</name>
    <dbReference type="NCBI Taxonomy" id="1812306"/>
    <lineage>
        <taxon>Eukaryota</taxon>
        <taxon>Fungi</taxon>
        <taxon>Dikarya</taxon>
        <taxon>Ascomycota</taxon>
        <taxon>Pezizomycotina</taxon>
        <taxon>Sordariomycetes</taxon>
        <taxon>Sordariomycetidae</taxon>
        <taxon>Ophiostomatales</taxon>
        <taxon>Ophiostomataceae</taxon>
        <taxon>Sporothrix</taxon>
    </lineage>
</organism>
<gene>
    <name evidence="2" type="ORF">SEUCBS140593_010509</name>
</gene>
<name>A0ABP0D1P7_9PEZI</name>
<accession>A0ABP0D1P7</accession>
<dbReference type="InterPro" id="IPR036188">
    <property type="entry name" value="FAD/NAD-bd_sf"/>
</dbReference>
<dbReference type="PANTHER" id="PTHR13847">
    <property type="entry name" value="SARCOSINE DEHYDROGENASE-RELATED"/>
    <property type="match status" value="1"/>
</dbReference>
<dbReference type="EMBL" id="CAWUHD010000226">
    <property type="protein sequence ID" value="CAK7238283.1"/>
    <property type="molecule type" value="Genomic_DNA"/>
</dbReference>
<sequence>MESLIDRALNNWEAPAAARRAALERAHADPGIPNRAKSTKSFWMKDEHPTINTQHGGNGVSHIDVAIVGSGITGLSVAHTLFEEAEAGERAALSVMMLEARDVCSGATGRNGGHLLETVAEYGAFKKAFGQSEAMKLIRFRRGHLESMEELLRPRKSLRTFSQFRQVEFVDVYFDQAAFQEAVENIEAFMKEMPQESRGFAVKTRRALAEEYGLSPHAVGAIVGPAGAVWPYRLVSGVLDELVRKHPSNFFIRTQAPVRSISRSPGSHYYTLTTPTGVVHARHIVHCTNGHIGHLVPGLRGRVIPLRGQMSAQEPGRNFPSQGHRHSWVFNYANGFDYLTQLPGGDVASAEQMMFGGGLASLPYQGVGEIGIATDDQITLAADIHLRGAMSAAFGEKNWGPTAGVESMWTGIMGFTPDNFPWVGQLPEGVTHRPANNGPEAGREWAAAGFCGEGMVQAWGSGKAVALMLLRREGYSTDFESWFPAQLAITEDRLARATLSKLSGVLADNYDDMQGARSYSLVV</sequence>
<proteinExistence type="predicted"/>
<dbReference type="SUPFAM" id="SSF51905">
    <property type="entry name" value="FAD/NAD(P)-binding domain"/>
    <property type="match status" value="1"/>
</dbReference>
<evidence type="ECO:0000259" key="1">
    <source>
        <dbReference type="Pfam" id="PF01266"/>
    </source>
</evidence>
<dbReference type="Gene3D" id="3.30.9.10">
    <property type="entry name" value="D-Amino Acid Oxidase, subunit A, domain 2"/>
    <property type="match status" value="1"/>
</dbReference>
<dbReference type="InterPro" id="IPR006076">
    <property type="entry name" value="FAD-dep_OxRdtase"/>
</dbReference>